<dbReference type="AlphaFoldDB" id="A0A7S3JBZ9"/>
<name>A0A7S3JBZ9_9SPIT</name>
<organism evidence="1">
    <name type="scientific">Euplotes harpa</name>
    <dbReference type="NCBI Taxonomy" id="151035"/>
    <lineage>
        <taxon>Eukaryota</taxon>
        <taxon>Sar</taxon>
        <taxon>Alveolata</taxon>
        <taxon>Ciliophora</taxon>
        <taxon>Intramacronucleata</taxon>
        <taxon>Spirotrichea</taxon>
        <taxon>Hypotrichia</taxon>
        <taxon>Euplotida</taxon>
        <taxon>Euplotidae</taxon>
        <taxon>Euplotes</taxon>
    </lineage>
</organism>
<sequence length="113" mass="13175">MIPDRQTTGSLIIDYRKHESSFIDTSRLKSESESMSFSSDLSTDEEEECLNNIIDAIDRCNNLKRTASKNRFDLRLWRKLCLEEEEKLKLRKINTFSAEPVMMTLSPSPKEIK</sequence>
<accession>A0A7S3JBZ9</accession>
<dbReference type="EMBL" id="HBII01021509">
    <property type="protein sequence ID" value="CAE0350043.1"/>
    <property type="molecule type" value="Transcribed_RNA"/>
</dbReference>
<evidence type="ECO:0000313" key="1">
    <source>
        <dbReference type="EMBL" id="CAE0350043.1"/>
    </source>
</evidence>
<protein>
    <submittedName>
        <fullName evidence="1">Uncharacterized protein</fullName>
    </submittedName>
</protein>
<reference evidence="1" key="1">
    <citation type="submission" date="2021-01" db="EMBL/GenBank/DDBJ databases">
        <authorList>
            <person name="Corre E."/>
            <person name="Pelletier E."/>
            <person name="Niang G."/>
            <person name="Scheremetjew M."/>
            <person name="Finn R."/>
            <person name="Kale V."/>
            <person name="Holt S."/>
            <person name="Cochrane G."/>
            <person name="Meng A."/>
            <person name="Brown T."/>
            <person name="Cohen L."/>
        </authorList>
    </citation>
    <scope>NUCLEOTIDE SEQUENCE</scope>
    <source>
        <strain evidence="1">FSP1.4</strain>
    </source>
</reference>
<proteinExistence type="predicted"/>
<gene>
    <name evidence="1" type="ORF">EHAR0213_LOCUS8956</name>
</gene>